<feature type="domain" description="BZIP" evidence="2">
    <location>
        <begin position="12"/>
        <end position="60"/>
    </location>
</feature>
<feature type="region of interest" description="Disordered" evidence="1">
    <location>
        <begin position="1"/>
        <end position="35"/>
    </location>
</feature>
<dbReference type="EMBL" id="GECZ01029837">
    <property type="protein sequence ID" value="JAS39932.1"/>
    <property type="molecule type" value="Transcribed_RNA"/>
</dbReference>
<gene>
    <name evidence="3" type="ORF">g.29148</name>
    <name evidence="4" type="ORF">g.29149</name>
</gene>
<sequence>MAPALSRKLKNTEKYRERRKRNNEAVRKTREKERMKREKVPADIINLFKENYFLAGQIKANLKNLDVYLENADMADLSRCEEFDIGKLRRDSNSILVRYEIPSVQPSLKNIKPV</sequence>
<feature type="compositionally biased region" description="Basic and acidic residues" evidence="1">
    <location>
        <begin position="10"/>
        <end position="35"/>
    </location>
</feature>
<dbReference type="Pfam" id="PF07716">
    <property type="entry name" value="bZIP_2"/>
    <property type="match status" value="1"/>
</dbReference>
<accession>A0A1B6EPS2</accession>
<evidence type="ECO:0000259" key="2">
    <source>
        <dbReference type="Pfam" id="PF07716"/>
    </source>
</evidence>
<dbReference type="EMBL" id="GECZ01005371">
    <property type="protein sequence ID" value="JAS64398.1"/>
    <property type="molecule type" value="Transcribed_RNA"/>
</dbReference>
<dbReference type="InterPro" id="IPR046347">
    <property type="entry name" value="bZIP_sf"/>
</dbReference>
<reference evidence="3" key="1">
    <citation type="submission" date="2015-11" db="EMBL/GenBank/DDBJ databases">
        <title>De novo transcriptome assembly of four potential Pierce s Disease insect vectors from Arizona vineyards.</title>
        <authorList>
            <person name="Tassone E.E."/>
        </authorList>
    </citation>
    <scope>NUCLEOTIDE SEQUENCE</scope>
</reference>
<protein>
    <recommendedName>
        <fullName evidence="2">BZIP domain-containing protein</fullName>
    </recommendedName>
</protein>
<dbReference type="GO" id="GO:0005634">
    <property type="term" value="C:nucleus"/>
    <property type="evidence" value="ECO:0007669"/>
    <property type="project" value="UniProtKB-ARBA"/>
</dbReference>
<proteinExistence type="predicted"/>
<dbReference type="InterPro" id="IPR004827">
    <property type="entry name" value="bZIP"/>
</dbReference>
<evidence type="ECO:0000313" key="4">
    <source>
        <dbReference type="EMBL" id="JAS64398.1"/>
    </source>
</evidence>
<dbReference type="SUPFAM" id="SSF57959">
    <property type="entry name" value="Leucine zipper domain"/>
    <property type="match status" value="1"/>
</dbReference>
<evidence type="ECO:0000313" key="3">
    <source>
        <dbReference type="EMBL" id="JAS39932.1"/>
    </source>
</evidence>
<dbReference type="GO" id="GO:0003700">
    <property type="term" value="F:DNA-binding transcription factor activity"/>
    <property type="evidence" value="ECO:0007669"/>
    <property type="project" value="InterPro"/>
</dbReference>
<evidence type="ECO:0000256" key="1">
    <source>
        <dbReference type="SAM" id="MobiDB-lite"/>
    </source>
</evidence>
<organism evidence="3">
    <name type="scientific">Cuerna arida</name>
    <dbReference type="NCBI Taxonomy" id="1464854"/>
    <lineage>
        <taxon>Eukaryota</taxon>
        <taxon>Metazoa</taxon>
        <taxon>Ecdysozoa</taxon>
        <taxon>Arthropoda</taxon>
        <taxon>Hexapoda</taxon>
        <taxon>Insecta</taxon>
        <taxon>Pterygota</taxon>
        <taxon>Neoptera</taxon>
        <taxon>Paraneoptera</taxon>
        <taxon>Hemiptera</taxon>
        <taxon>Auchenorrhyncha</taxon>
        <taxon>Membracoidea</taxon>
        <taxon>Cicadellidae</taxon>
        <taxon>Cicadellinae</taxon>
        <taxon>Proconiini</taxon>
        <taxon>Cuerna</taxon>
    </lineage>
</organism>
<dbReference type="AlphaFoldDB" id="A0A1B6EPS2"/>
<dbReference type="Gene3D" id="1.20.5.170">
    <property type="match status" value="1"/>
</dbReference>
<name>A0A1B6EPS2_9HEMI</name>